<evidence type="ECO:0000259" key="2">
    <source>
        <dbReference type="PROSITE" id="PS50994"/>
    </source>
</evidence>
<dbReference type="InterPro" id="IPR001584">
    <property type="entry name" value="Integrase_cat-core"/>
</dbReference>
<dbReference type="VEuPathDB" id="VectorBase:PPAI006652"/>
<dbReference type="InterPro" id="IPR041588">
    <property type="entry name" value="Integrase_H2C2"/>
</dbReference>
<proteinExistence type="predicted"/>
<feature type="compositionally biased region" description="Polar residues" evidence="1">
    <location>
        <begin position="61"/>
        <end position="71"/>
    </location>
</feature>
<dbReference type="SUPFAM" id="SSF53098">
    <property type="entry name" value="Ribonuclease H-like"/>
    <property type="match status" value="1"/>
</dbReference>
<reference evidence="3" key="1">
    <citation type="submission" date="2022-08" db="UniProtKB">
        <authorList>
            <consortium name="EnsemblMetazoa"/>
        </authorList>
    </citation>
    <scope>IDENTIFICATION</scope>
    <source>
        <strain evidence="3">Israel</strain>
    </source>
</reference>
<dbReference type="Gene3D" id="1.10.340.70">
    <property type="match status" value="1"/>
</dbReference>
<feature type="region of interest" description="Disordered" evidence="1">
    <location>
        <begin position="51"/>
        <end position="71"/>
    </location>
</feature>
<evidence type="ECO:0000313" key="3">
    <source>
        <dbReference type="EnsemblMetazoa" id="PPAI006652-PA"/>
    </source>
</evidence>
<sequence length="451" mass="51581">MCSFRTSCRSHYPDDYLDGSFGSPFDRAFEVNSYQILKIFLTRAVARKRRVQEENRLASGTRGSTSCSSVTGSRLENCPEAVEKFPVILDPKHPATKLMILDAHERNMHYGREQIVNNLRERFWIPGIRMAVKASWKDCQRCNNSMVQPAPPEMAPLPLARVEGNLFPFTRTGVDFFGPIMVTKGRRQEKRWGVLFTCMATRAVHLEIAHSLNTDSAIMAIRRFIARRGPVRELFSDNGTNFHGADNEMRDAVLKMDHQKISDTLAPKFIEWNFNPPAAPHMGGSWERLVRSVKTAMKATLAFHAPNDEVLLTIFAEVEFIINNRPLTHVSLDPSDLTALTPNHFLIGRTSEQRPGEFDDDDLDLRKAWRKSQRLADCFWRRWIKEYLPELARRSKWFDQVPPLEKNSVVLIADGNLPRNDWPLGIVEEVFPGPDGKIRMATVEIRIIIIA</sequence>
<organism evidence="3 4">
    <name type="scientific">Phlebotomus papatasi</name>
    <name type="common">Sandfly</name>
    <dbReference type="NCBI Taxonomy" id="29031"/>
    <lineage>
        <taxon>Eukaryota</taxon>
        <taxon>Metazoa</taxon>
        <taxon>Ecdysozoa</taxon>
        <taxon>Arthropoda</taxon>
        <taxon>Hexapoda</taxon>
        <taxon>Insecta</taxon>
        <taxon>Pterygota</taxon>
        <taxon>Neoptera</taxon>
        <taxon>Endopterygota</taxon>
        <taxon>Diptera</taxon>
        <taxon>Nematocera</taxon>
        <taxon>Psychodoidea</taxon>
        <taxon>Psychodidae</taxon>
        <taxon>Phlebotomus</taxon>
        <taxon>Phlebotomus</taxon>
    </lineage>
</organism>
<feature type="domain" description="Integrase catalytic" evidence="2">
    <location>
        <begin position="164"/>
        <end position="350"/>
    </location>
</feature>
<accession>A0A1B0DF44</accession>
<dbReference type="InterPro" id="IPR036397">
    <property type="entry name" value="RNaseH_sf"/>
</dbReference>
<dbReference type="GO" id="GO:0015074">
    <property type="term" value="P:DNA integration"/>
    <property type="evidence" value="ECO:0007669"/>
    <property type="project" value="InterPro"/>
</dbReference>
<dbReference type="InterPro" id="IPR040676">
    <property type="entry name" value="DUF5641"/>
</dbReference>
<dbReference type="AlphaFoldDB" id="A0A1B0DF44"/>
<name>A0A1B0DF44_PHLPP</name>
<dbReference type="PROSITE" id="PS50994">
    <property type="entry name" value="INTEGRASE"/>
    <property type="match status" value="1"/>
</dbReference>
<dbReference type="EnsemblMetazoa" id="PPAI006652-RA">
    <property type="protein sequence ID" value="PPAI006652-PA"/>
    <property type="gene ID" value="PPAI006652"/>
</dbReference>
<keyword evidence="4" id="KW-1185">Reference proteome</keyword>
<dbReference type="GO" id="GO:0003676">
    <property type="term" value="F:nucleic acid binding"/>
    <property type="evidence" value="ECO:0007669"/>
    <property type="project" value="InterPro"/>
</dbReference>
<dbReference type="InterPro" id="IPR012337">
    <property type="entry name" value="RNaseH-like_sf"/>
</dbReference>
<protein>
    <recommendedName>
        <fullName evidence="2">Integrase catalytic domain-containing protein</fullName>
    </recommendedName>
</protein>
<dbReference type="EMBL" id="AJVK01058515">
    <property type="status" value="NOT_ANNOTATED_CDS"/>
    <property type="molecule type" value="Genomic_DNA"/>
</dbReference>
<dbReference type="VEuPathDB" id="VectorBase:PPAPM1_000100"/>
<dbReference type="PANTHER" id="PTHR47331">
    <property type="entry name" value="PHD-TYPE DOMAIN-CONTAINING PROTEIN"/>
    <property type="match status" value="1"/>
</dbReference>
<evidence type="ECO:0000256" key="1">
    <source>
        <dbReference type="SAM" id="MobiDB-lite"/>
    </source>
</evidence>
<dbReference type="Proteomes" id="UP000092462">
    <property type="component" value="Unassembled WGS sequence"/>
</dbReference>
<dbReference type="PANTHER" id="PTHR47331:SF1">
    <property type="entry name" value="GAG-LIKE PROTEIN"/>
    <property type="match status" value="1"/>
</dbReference>
<evidence type="ECO:0000313" key="4">
    <source>
        <dbReference type="Proteomes" id="UP000092462"/>
    </source>
</evidence>
<dbReference type="Pfam" id="PF17921">
    <property type="entry name" value="Integrase_H2C2"/>
    <property type="match status" value="1"/>
</dbReference>
<dbReference type="Gene3D" id="3.30.420.10">
    <property type="entry name" value="Ribonuclease H-like superfamily/Ribonuclease H"/>
    <property type="match status" value="1"/>
</dbReference>
<dbReference type="Pfam" id="PF18701">
    <property type="entry name" value="DUF5641"/>
    <property type="match status" value="1"/>
</dbReference>